<feature type="region of interest" description="Disordered" evidence="11">
    <location>
        <begin position="2100"/>
        <end position="2172"/>
    </location>
</feature>
<evidence type="ECO:0000256" key="8">
    <source>
        <dbReference type="ARBA" id="ARBA00022737"/>
    </source>
</evidence>
<dbReference type="PROSITE" id="PS50024">
    <property type="entry name" value="SEA"/>
    <property type="match status" value="2"/>
</dbReference>
<evidence type="ECO:0000313" key="14">
    <source>
        <dbReference type="EMBL" id="MEQ2240340.1"/>
    </source>
</evidence>
<evidence type="ECO:0000256" key="5">
    <source>
        <dbReference type="ARBA" id="ARBA00022530"/>
    </source>
</evidence>
<proteinExistence type="predicted"/>
<comment type="subcellular location">
    <subcellularLocation>
        <location evidence="2">Cell projection</location>
        <location evidence="2">Cilium</location>
        <location evidence="2">Photoreceptor outer segment</location>
    </subcellularLocation>
    <subcellularLocation>
        <location evidence="1">Photoreceptor inner segment</location>
    </subcellularLocation>
    <subcellularLocation>
        <location evidence="3">Secreted</location>
        <location evidence="3">Extracellular space</location>
        <location evidence="3">Extracellular matrix</location>
        <location evidence="3">Interphotoreceptor matrix</location>
    </subcellularLocation>
</comment>
<evidence type="ECO:0000256" key="4">
    <source>
        <dbReference type="ARBA" id="ARBA00022525"/>
    </source>
</evidence>
<evidence type="ECO:0000256" key="11">
    <source>
        <dbReference type="SAM" id="MobiDB-lite"/>
    </source>
</evidence>
<feature type="compositionally biased region" description="Basic and acidic residues" evidence="11">
    <location>
        <begin position="1264"/>
        <end position="1333"/>
    </location>
</feature>
<feature type="region of interest" description="Disordered" evidence="11">
    <location>
        <begin position="2594"/>
        <end position="2871"/>
    </location>
</feature>
<feature type="compositionally biased region" description="Basic and acidic residues" evidence="11">
    <location>
        <begin position="2313"/>
        <end position="2322"/>
    </location>
</feature>
<feature type="compositionally biased region" description="Basic and acidic residues" evidence="11">
    <location>
        <begin position="1378"/>
        <end position="1389"/>
    </location>
</feature>
<feature type="compositionally biased region" description="Basic and acidic residues" evidence="11">
    <location>
        <begin position="2666"/>
        <end position="2684"/>
    </location>
</feature>
<protein>
    <recommendedName>
        <fullName evidence="13">SEA domain-containing protein</fullName>
    </recommendedName>
</protein>
<evidence type="ECO:0000256" key="12">
    <source>
        <dbReference type="SAM" id="Phobius"/>
    </source>
</evidence>
<feature type="compositionally biased region" description="Basic and acidic residues" evidence="11">
    <location>
        <begin position="465"/>
        <end position="486"/>
    </location>
</feature>
<dbReference type="SMART" id="SM00200">
    <property type="entry name" value="SEA"/>
    <property type="match status" value="2"/>
</dbReference>
<feature type="compositionally biased region" description="Basic and acidic residues" evidence="11">
    <location>
        <begin position="1221"/>
        <end position="1236"/>
    </location>
</feature>
<reference evidence="14 15" key="1">
    <citation type="submission" date="2021-06" db="EMBL/GenBank/DDBJ databases">
        <authorList>
            <person name="Palmer J.M."/>
        </authorList>
    </citation>
    <scope>NUCLEOTIDE SEQUENCE [LARGE SCALE GENOMIC DNA]</scope>
    <source>
        <strain evidence="15">if_2019</strain>
        <tissue evidence="14">Muscle</tissue>
    </source>
</reference>
<keyword evidence="5" id="KW-0272">Extracellular matrix</keyword>
<feature type="domain" description="SEA" evidence="13">
    <location>
        <begin position="1833"/>
        <end position="1950"/>
    </location>
</feature>
<dbReference type="InterPro" id="IPR036364">
    <property type="entry name" value="SEA_dom_sf"/>
</dbReference>
<feature type="compositionally biased region" description="Basic and acidic residues" evidence="11">
    <location>
        <begin position="1582"/>
        <end position="1593"/>
    </location>
</feature>
<organism evidence="14 15">
    <name type="scientific">Ilyodon furcidens</name>
    <name type="common">goldbreast splitfin</name>
    <dbReference type="NCBI Taxonomy" id="33524"/>
    <lineage>
        <taxon>Eukaryota</taxon>
        <taxon>Metazoa</taxon>
        <taxon>Chordata</taxon>
        <taxon>Craniata</taxon>
        <taxon>Vertebrata</taxon>
        <taxon>Euteleostomi</taxon>
        <taxon>Actinopterygii</taxon>
        <taxon>Neopterygii</taxon>
        <taxon>Teleostei</taxon>
        <taxon>Neoteleostei</taxon>
        <taxon>Acanthomorphata</taxon>
        <taxon>Ovalentaria</taxon>
        <taxon>Atherinomorphae</taxon>
        <taxon>Cyprinodontiformes</taxon>
        <taxon>Goodeidae</taxon>
        <taxon>Ilyodon</taxon>
    </lineage>
</organism>
<comment type="caution">
    <text evidence="14">The sequence shown here is derived from an EMBL/GenBank/DDBJ whole genome shotgun (WGS) entry which is preliminary data.</text>
</comment>
<feature type="compositionally biased region" description="Low complexity" evidence="11">
    <location>
        <begin position="738"/>
        <end position="775"/>
    </location>
</feature>
<dbReference type="EMBL" id="JAHRIQ010059061">
    <property type="protein sequence ID" value="MEQ2240340.1"/>
    <property type="molecule type" value="Genomic_DNA"/>
</dbReference>
<feature type="region of interest" description="Disordered" evidence="11">
    <location>
        <begin position="2509"/>
        <end position="2556"/>
    </location>
</feature>
<dbReference type="SUPFAM" id="SSF82671">
    <property type="entry name" value="SEA domain"/>
    <property type="match status" value="2"/>
</dbReference>
<feature type="compositionally biased region" description="Acidic residues" evidence="11">
    <location>
        <begin position="1356"/>
        <end position="1366"/>
    </location>
</feature>
<feature type="compositionally biased region" description="Low complexity" evidence="11">
    <location>
        <begin position="918"/>
        <end position="951"/>
    </location>
</feature>
<feature type="compositionally biased region" description="Low complexity" evidence="11">
    <location>
        <begin position="875"/>
        <end position="900"/>
    </location>
</feature>
<feature type="region of interest" description="Disordered" evidence="11">
    <location>
        <begin position="1744"/>
        <end position="1790"/>
    </location>
</feature>
<keyword evidence="7" id="KW-0732">Signal</keyword>
<gene>
    <name evidence="14" type="ORF">ILYODFUR_013774</name>
</gene>
<dbReference type="InterPro" id="IPR039861">
    <property type="entry name" value="IMPG"/>
</dbReference>
<keyword evidence="12" id="KW-0472">Membrane</keyword>
<feature type="compositionally biased region" description="Basic and acidic residues" evidence="11">
    <location>
        <begin position="2694"/>
        <end position="2707"/>
    </location>
</feature>
<dbReference type="PANTHER" id="PTHR12199:SF4">
    <property type="entry name" value="INTERPHOTORECEPTOR MATRIX PROTEOGLYCAN 2"/>
    <property type="match status" value="1"/>
</dbReference>
<feature type="compositionally biased region" description="Basic and acidic residues" evidence="11">
    <location>
        <begin position="1464"/>
        <end position="1525"/>
    </location>
</feature>
<keyword evidence="9" id="KW-0325">Glycoprotein</keyword>
<keyword evidence="10" id="KW-0966">Cell projection</keyword>
<evidence type="ECO:0000256" key="3">
    <source>
        <dbReference type="ARBA" id="ARBA00004593"/>
    </source>
</evidence>
<feature type="compositionally biased region" description="Basic and acidic residues" evidence="11">
    <location>
        <begin position="523"/>
        <end position="534"/>
    </location>
</feature>
<evidence type="ECO:0000256" key="2">
    <source>
        <dbReference type="ARBA" id="ARBA00004504"/>
    </source>
</evidence>
<feature type="compositionally biased region" description="Acidic residues" evidence="11">
    <location>
        <begin position="2758"/>
        <end position="2769"/>
    </location>
</feature>
<feature type="compositionally biased region" description="Polar residues" evidence="11">
    <location>
        <begin position="75"/>
        <end position="85"/>
    </location>
</feature>
<feature type="transmembrane region" description="Helical" evidence="12">
    <location>
        <begin position="3134"/>
        <end position="3158"/>
    </location>
</feature>
<feature type="compositionally biased region" description="Polar residues" evidence="11">
    <location>
        <begin position="2141"/>
        <end position="2152"/>
    </location>
</feature>
<feature type="region of interest" description="Disordered" evidence="11">
    <location>
        <begin position="465"/>
        <end position="1613"/>
    </location>
</feature>
<feature type="region of interest" description="Disordered" evidence="11">
    <location>
        <begin position="75"/>
        <end position="118"/>
    </location>
</feature>
<keyword evidence="12" id="KW-0812">Transmembrane</keyword>
<evidence type="ECO:0000256" key="10">
    <source>
        <dbReference type="ARBA" id="ARBA00023273"/>
    </source>
</evidence>
<feature type="compositionally biased region" description="Basic and acidic residues" evidence="11">
    <location>
        <begin position="1444"/>
        <end position="1456"/>
    </location>
</feature>
<dbReference type="InterPro" id="IPR000082">
    <property type="entry name" value="SEA_dom"/>
</dbReference>
<feature type="compositionally biased region" description="Basic and acidic residues" evidence="11">
    <location>
        <begin position="2594"/>
        <end position="2603"/>
    </location>
</feature>
<keyword evidence="15" id="KW-1185">Reference proteome</keyword>
<dbReference type="Pfam" id="PF01390">
    <property type="entry name" value="SEA"/>
    <property type="match status" value="2"/>
</dbReference>
<feature type="compositionally biased region" description="Low complexity" evidence="11">
    <location>
        <begin position="783"/>
        <end position="830"/>
    </location>
</feature>
<keyword evidence="4" id="KW-0964">Secreted</keyword>
<feature type="non-terminal residue" evidence="14">
    <location>
        <position position="3246"/>
    </location>
</feature>
<feature type="compositionally biased region" description="Low complexity" evidence="11">
    <location>
        <begin position="579"/>
        <end position="720"/>
    </location>
</feature>
<dbReference type="Proteomes" id="UP001482620">
    <property type="component" value="Unassembled WGS sequence"/>
</dbReference>
<feature type="region of interest" description="Disordered" evidence="11">
    <location>
        <begin position="2286"/>
        <end position="2329"/>
    </location>
</feature>
<evidence type="ECO:0000256" key="9">
    <source>
        <dbReference type="ARBA" id="ARBA00023180"/>
    </source>
</evidence>
<feature type="compositionally biased region" description="Basic and acidic residues" evidence="11">
    <location>
        <begin position="2787"/>
        <end position="2799"/>
    </location>
</feature>
<keyword evidence="8" id="KW-0677">Repeat</keyword>
<feature type="compositionally biased region" description="Polar residues" evidence="11">
    <location>
        <begin position="1772"/>
        <end position="1786"/>
    </location>
</feature>
<feature type="compositionally biased region" description="Low complexity" evidence="11">
    <location>
        <begin position="1149"/>
        <end position="1216"/>
    </location>
</feature>
<feature type="compositionally biased region" description="Polar residues" evidence="11">
    <location>
        <begin position="2857"/>
        <end position="2871"/>
    </location>
</feature>
<feature type="compositionally biased region" description="Basic and acidic residues" evidence="11">
    <location>
        <begin position="2833"/>
        <end position="2850"/>
    </location>
</feature>
<evidence type="ECO:0000259" key="13">
    <source>
        <dbReference type="PROSITE" id="PS50024"/>
    </source>
</evidence>
<keyword evidence="12" id="KW-1133">Transmembrane helix</keyword>
<evidence type="ECO:0000256" key="6">
    <source>
        <dbReference type="ARBA" id="ARBA00022674"/>
    </source>
</evidence>
<feature type="compositionally biased region" description="Basic and acidic residues" evidence="11">
    <location>
        <begin position="1400"/>
        <end position="1431"/>
    </location>
</feature>
<sequence length="3246" mass="354444">MTPAQTKNPGFAAFSTNEPGEACLEESNWSNCISEPSAQTQQPAVSTLPGDDSVVIGSDAITVHQEGLSPGFEVTSWTPPLSGTEASLKEAGVASLSENPVDLTSDPAADTTPEDSNDIQETLGSITSQSPAEELRNSNVFNVEVTSEDIAEMTTDLFHSVTPQHVDLMDQEIGTGSGRAEEEDLDLQTLTEDLNSMQVVSSEDEEPPTEGVTQEVLTEAEFMIRPKATMSPAAETFTLMEAGSDLENMPGTTATGFLRPNLEEILDNSLDAVAGVTLTDTWAAEPAEAAQESTGETGVHAPEMDIPAQVDDPSEAAVDISQDETKVSTEATPTVFLMVEPEDEMELNINEIPEQESNSDVSSQTSILTATSKMISEIRETTEMTIKPFLTGEEEKVEDAIRHISTIWTMTTEEPTKQSDFLVPTAKPEEMMEVEVKHEDVLVITEDKKVEEGTEVSAEKEIVQTEETIKPDKTTETEAHKKKTEDSAEEELEPLEKKFTEDDAIIRATVASVDYGYTPKTPTEPKEQNGHEIIGEPDPTEQTAHEPEPVGEAILIEEINPTLDMTQEAEPTTKPQLGTEPTTKPLLETEPTTKPSLETEPVTKPPLETEPTTKPSLETEPTTKPPLETEPTTKPSLETEPTTKPPLGTEPATKPPLETEPTTKPPLETEPATKPPLETEPTTKPPLETEPTTKPLLETEPVTRPLLETEPTTKPLLETEPATKPSLETEPTTKPSLETEPVTKPLLETEPTTKPLLETEPTTKPSLETEPTTKPSLETEPVTKPSLETEPTTKPLLETEPTTKPSLETEPTTKPPLETEPTTKPPLETEPTTKRSLETEPTTKPPLGTEPATKPPLETEPNTKPPLEIEPATKPPLETEPTTKPPLETEPTTKPLLETEPVTKPSLETEPTTKPSLETETVTKPPLETEPTTKPSLETEPTTKPPLGTEPATKLPLETQPTTKPRLETEPTTKSPLETEPVTKPSLETEPATKPPLETQPTTKPRLETEPTTKSPLETEPVTKPSLETEPVTKPSLETEPTTKPPLETEPTTKPPLETEPTTKLPLETEPVTKPPLETEPTTKLPLETEPATKPPLETEPTTKPSLETEPTTKPPLGTEPATKPPLETEPTTKPALGTEPVTKPLLGTEPATKPPLETEPTTKPLLETEPATKPPLKTEPTTKPLLGTEPATKPPLETEPTTKPPLETEPATKPPLETEPAEKSAITEKTAEAKSPEPTGPPAPVSEFTIEPSQETYPIINQGREEDSTKETAEEEGIEVKPGHVREPPQEPESTEKPVQEPEQMKKPAQETIKTTEETIKDERPQPKRDPPPTDSSTETANEAQPTREPAQEAEAIEDQLEAFDEPTPGPSPIERPAQEAELFKESTPETQLTMKPAHTTEHIEPTREPGLKTETTEEPLLKTKLKQEVTETTEQTALVPEPRTESTDIKDRYEGALVEPQPTRESEKEPKLTVEPTKDLEPSMEAGHMEEPSREPSQEREQGNDPKLHEEPSPEVETPRESETETIAEPTRQPELGESVGELPGKREPTEGPTEPYLRTNKDKTDVLPTSSDTLQEAGEPFKDRVDRTSETPDEVTEEKGGPTTDPVELLVPQNPVTVEGSEDTEELLPVTQVEGTIGQDVAARSPHGSAVDVPPETIKETTSHVVEPAITVTQFTPEVEHPSETPPEAVTKFPPGTISEAGSLKTEDPPTEEQVWLRKNGTLAVLPPAADGDKIMTDAPPEVEPGETPVVEGTSPGTSTVGPSEEATKGSTSKYLGETNNGNFPDLSVRPYEEEGNLLGNSGFVGEDGEENSIGNEIFETLLRPPRPLKDHVVEMRIKLKGETYNDALRDPSSFEYQQLARQFKHKVEDAFERLPGFKNIDIIEFRPQKDLQRGLVVQVHYAIILEVDSGGISNDTLDFITLQNNLVERSFLGAAEQPTVIYTITDFRNFITEALHKDKFLTNSSLEVLEHAGNVLPSVKPTSKPADVYDNMDNILAAEKPPDAPLHEADTGNAFLKKEDFLFNTMEQLKGPQSEVVSENDVFLFDESTTPSQTAKVQEKTVDLEPLAKNNGGNIENEGFLLTISANAVDDHQVEDQTVGPEGPAVSIPPTVKAPTSSEATFDLGSGSGFSGDAQESYASSWETTETSHVNHDRGVNSQDVLPPPDLEMDADDEIAAVEPPTTEIADLFEKGEESQDAAVSQVTTAASGQSFLDEHTEKPSVDKVLETPLSTVPQDLTVGQVLLPSTQETVTADLSMQTVEASGFHEDYSLIDPQTSAVPVMASSEPRSWTPADSGIRRQDSTESVEETTDRESEVQDVRVVSESTKEMRNEEVVVPEAPPTVDLPSFVEIQAVTVSEFSFETGTTGKPEQVEVLAEKSDPPLPEKRAPNKIEILEEQHLDTPYSTTAAPSAESPDHDLVVDQVIVVTTSTASPVPALPAASELSISVEHSPEKDSPFTRVSNTVPEDEDLFHHEHLTHDEFTDVSTSSPSLDIIQSTSAVVEMKTEKAPTYSGERSSGASAPDQHLGTTPGEVSGGKAEPSGEDARPPIMRPEPFEGIVKPLDKDVQIFKHEAEPSGMEAKLEVFEVEKEGPKDKAEPLENTEALEDDVKTYGVEREVESSEVDIETLRVKVEAPGGEKQTPHEDLESLTLLEQPLENGEESPKRDVEFPNEEIQHFSVEEQPSEQELETSRPEEESLKGEVEPSGVQEEPFGGEVESLGELEPPEVKKEPSGGDVEPFEETVESSEKSMEPSAEEVEPGEEIVEPSKVKVEPSGGEVEPFGEEKITSDKDIESLGKGTEPSLVHAESSDGNLELPGEVQMTPSGEHSGIEVEPSHGRIETELSRGEAVSSILPTPSSSQPKVNDSSSMVELQPFEYDFSDMPSIDVSIDLFQYGTGEADGESSGFSSEARGSDLEAFPLPARPGRALTVFFSLRVTNMAFSMNLFNKSSSEYKALEQRFLQLLVPYLQSNLNNFQNLEILNFRNGSIVINSRMRFGKPVPQEVTNIIYLILEDFANTAYQTMNLAIDKYSLDVESGDRADPCKFQACNEFSKCMVNQWSGEAECVCDAGYLSIDGLPCQSVCDVQHNFCLNDGKCDIIPGKGAICRCRVGENWWYRGEHCEEYVSEPLVVAIAIASVAGFLLVAGGIIFFLARTLREQYDGEDTEDPLRRHESVPTLERATKFNPMFESDPVTAQYYRRYDDSLPQYRQCCDSTLPQYCSTDPNSEEIQNICQSTTLTKE</sequence>
<keyword evidence="6" id="KW-0358">Heparin-binding</keyword>
<feature type="compositionally biased region" description="Basic and acidic residues" evidence="11">
    <location>
        <begin position="2612"/>
        <end position="2624"/>
    </location>
</feature>
<evidence type="ECO:0000256" key="7">
    <source>
        <dbReference type="ARBA" id="ARBA00022729"/>
    </source>
</evidence>
<feature type="compositionally biased region" description="Basic and acidic residues" evidence="11">
    <location>
        <begin position="494"/>
        <end position="505"/>
    </location>
</feature>
<name>A0ABV0U5A6_9TELE</name>
<feature type="domain" description="SEA" evidence="13">
    <location>
        <begin position="2931"/>
        <end position="3044"/>
    </location>
</feature>
<evidence type="ECO:0000313" key="15">
    <source>
        <dbReference type="Proteomes" id="UP001482620"/>
    </source>
</evidence>
<feature type="compositionally biased region" description="Low complexity" evidence="11">
    <location>
        <begin position="1033"/>
        <end position="1137"/>
    </location>
</feature>
<accession>A0ABV0U5A6</accession>
<evidence type="ECO:0000256" key="1">
    <source>
        <dbReference type="ARBA" id="ARBA00004437"/>
    </source>
</evidence>
<feature type="compositionally biased region" description="Polar residues" evidence="11">
    <location>
        <begin position="1336"/>
        <end position="1346"/>
    </location>
</feature>
<feature type="compositionally biased region" description="Polar residues" evidence="11">
    <location>
        <begin position="563"/>
        <end position="576"/>
    </location>
</feature>
<dbReference type="PANTHER" id="PTHR12199">
    <property type="entry name" value="INTERPHOTORECEPTOR MATRIX PROTEOGLYCAN"/>
    <property type="match status" value="1"/>
</dbReference>
<feature type="region of interest" description="Disordered" evidence="11">
    <location>
        <begin position="1641"/>
        <end position="1712"/>
    </location>
</feature>